<dbReference type="RefSeq" id="WP_184363069.1">
    <property type="nucleotide sequence ID" value="NZ_BAAAKM010000095.1"/>
</dbReference>
<feature type="transmembrane region" description="Helical" evidence="2">
    <location>
        <begin position="205"/>
        <end position="225"/>
    </location>
</feature>
<dbReference type="Proteomes" id="UP000579647">
    <property type="component" value="Unassembled WGS sequence"/>
</dbReference>
<keyword evidence="2" id="KW-1133">Transmembrane helix</keyword>
<evidence type="ECO:0000313" key="4">
    <source>
        <dbReference type="Proteomes" id="UP000579647"/>
    </source>
</evidence>
<protein>
    <submittedName>
        <fullName evidence="3">Uncharacterized protein</fullName>
    </submittedName>
</protein>
<organism evidence="3 4">
    <name type="scientific">Nocardiopsis metallicus</name>
    <dbReference type="NCBI Taxonomy" id="179819"/>
    <lineage>
        <taxon>Bacteria</taxon>
        <taxon>Bacillati</taxon>
        <taxon>Actinomycetota</taxon>
        <taxon>Actinomycetes</taxon>
        <taxon>Streptosporangiales</taxon>
        <taxon>Nocardiopsidaceae</taxon>
        <taxon>Nocardiopsis</taxon>
    </lineage>
</organism>
<evidence type="ECO:0000256" key="1">
    <source>
        <dbReference type="SAM" id="MobiDB-lite"/>
    </source>
</evidence>
<feature type="transmembrane region" description="Helical" evidence="2">
    <location>
        <begin position="100"/>
        <end position="118"/>
    </location>
</feature>
<dbReference type="EMBL" id="JACHDO010000001">
    <property type="protein sequence ID" value="MBB5490124.1"/>
    <property type="molecule type" value="Genomic_DNA"/>
</dbReference>
<feature type="transmembrane region" description="Helical" evidence="2">
    <location>
        <begin position="152"/>
        <end position="171"/>
    </location>
</feature>
<accession>A0A840W2C4</accession>
<sequence>MHFPLPTFVPGPVATAIALVLLAYHVVSPPLLWRLRTRRDRRRTEPDPTPMASEFRLGTWCLPVEALLVMAFLGTATAVFPADIGWAAPAVADPEPLGHLLAGAGGLAVFVLLVLALARSHLKLLAHVRAGALPSGVRREDLLPSPRDRRELGFMAGCCAVTVLSQVLVVYTVLFPVLAQVFGSALLAALVLGLLGGWQYVGQGGGMIGTMAVLSTAGLLVYALLLPGSLLVPVLLWVSYYAVVTGVAIALARLPIPQNSRPRHPVEVTMLDADGNPVERPGQGALDR</sequence>
<reference evidence="3 4" key="1">
    <citation type="submission" date="2020-08" db="EMBL/GenBank/DDBJ databases">
        <title>Sequencing the genomes of 1000 actinobacteria strains.</title>
        <authorList>
            <person name="Klenk H.-P."/>
        </authorList>
    </citation>
    <scope>NUCLEOTIDE SEQUENCE [LARGE SCALE GENOMIC DNA]</scope>
    <source>
        <strain evidence="3 4">DSM 44598</strain>
    </source>
</reference>
<evidence type="ECO:0000256" key="2">
    <source>
        <dbReference type="SAM" id="Phobius"/>
    </source>
</evidence>
<evidence type="ECO:0000313" key="3">
    <source>
        <dbReference type="EMBL" id="MBB5490124.1"/>
    </source>
</evidence>
<feature type="transmembrane region" description="Helical" evidence="2">
    <location>
        <begin position="12"/>
        <end position="33"/>
    </location>
</feature>
<keyword evidence="2" id="KW-0812">Transmembrane</keyword>
<feature type="region of interest" description="Disordered" evidence="1">
    <location>
        <begin position="269"/>
        <end position="288"/>
    </location>
</feature>
<gene>
    <name evidence="3" type="ORF">HNR07_001261</name>
</gene>
<keyword evidence="4" id="KW-1185">Reference proteome</keyword>
<dbReference type="AlphaFoldDB" id="A0A840W2C4"/>
<proteinExistence type="predicted"/>
<feature type="transmembrane region" description="Helical" evidence="2">
    <location>
        <begin position="231"/>
        <end position="254"/>
    </location>
</feature>
<comment type="caution">
    <text evidence="3">The sequence shown here is derived from an EMBL/GenBank/DDBJ whole genome shotgun (WGS) entry which is preliminary data.</text>
</comment>
<feature type="transmembrane region" description="Helical" evidence="2">
    <location>
        <begin position="177"/>
        <end position="198"/>
    </location>
</feature>
<feature type="transmembrane region" description="Helical" evidence="2">
    <location>
        <begin position="60"/>
        <end position="80"/>
    </location>
</feature>
<name>A0A840W2C4_9ACTN</name>
<keyword evidence="2" id="KW-0472">Membrane</keyword>